<dbReference type="Proteomes" id="UP000245956">
    <property type="component" value="Unassembled WGS sequence"/>
</dbReference>
<keyword evidence="1" id="KW-0732">Signal</keyword>
<sequence>MRPQFALSIAALLTPMAVSAEQKAECTTDGLCSVFFNGRHLPETYRELKAKLSNKRTFKNGDHIHCVRISLGPTGYCVFPEGLNKETMNGTEVKHLMHVLVKEGCVQCGRVSSTEDGPKKPGWLKVDYVANIHGCRGLCQ</sequence>
<name>A0A2U3ER04_PURLI</name>
<dbReference type="AlphaFoldDB" id="A0A2U3ER04"/>
<proteinExistence type="predicted"/>
<gene>
    <name evidence="3" type="ORF">PCL_04113</name>
</gene>
<dbReference type="InterPro" id="IPR015131">
    <property type="entry name" value="Killer_tox_Kp4"/>
</dbReference>
<dbReference type="Pfam" id="PF09044">
    <property type="entry name" value="Kp4"/>
    <property type="match status" value="1"/>
</dbReference>
<comment type="caution">
    <text evidence="3">The sequence shown here is derived from an EMBL/GenBank/DDBJ whole genome shotgun (WGS) entry which is preliminary data.</text>
</comment>
<evidence type="ECO:0000259" key="2">
    <source>
        <dbReference type="Pfam" id="PF09044"/>
    </source>
</evidence>
<feature type="domain" description="Killer toxin Kp4" evidence="2">
    <location>
        <begin position="16"/>
        <end position="129"/>
    </location>
</feature>
<evidence type="ECO:0000313" key="4">
    <source>
        <dbReference type="Proteomes" id="UP000245956"/>
    </source>
</evidence>
<dbReference type="InterPro" id="IPR011329">
    <property type="entry name" value="Killer_tox_Kp4/SMK"/>
</dbReference>
<organism evidence="3 4">
    <name type="scientific">Purpureocillium lilacinum</name>
    <name type="common">Paecilomyces lilacinus</name>
    <dbReference type="NCBI Taxonomy" id="33203"/>
    <lineage>
        <taxon>Eukaryota</taxon>
        <taxon>Fungi</taxon>
        <taxon>Dikarya</taxon>
        <taxon>Ascomycota</taxon>
        <taxon>Pezizomycotina</taxon>
        <taxon>Sordariomycetes</taxon>
        <taxon>Hypocreomycetidae</taxon>
        <taxon>Hypocreales</taxon>
        <taxon>Ophiocordycipitaceae</taxon>
        <taxon>Purpureocillium</taxon>
    </lineage>
</organism>
<dbReference type="SUPFAM" id="SSF55221">
    <property type="entry name" value="Yeast killer toxins"/>
    <property type="match status" value="1"/>
</dbReference>
<evidence type="ECO:0000256" key="1">
    <source>
        <dbReference type="SAM" id="SignalP"/>
    </source>
</evidence>
<feature type="chain" id="PRO_5015396820" description="Killer toxin Kp4 domain-containing protein" evidence="1">
    <location>
        <begin position="21"/>
        <end position="140"/>
    </location>
</feature>
<accession>A0A2U3ER04</accession>
<dbReference type="EMBL" id="LCWV01000001">
    <property type="protein sequence ID" value="PWI76919.1"/>
    <property type="molecule type" value="Genomic_DNA"/>
</dbReference>
<feature type="signal peptide" evidence="1">
    <location>
        <begin position="1"/>
        <end position="20"/>
    </location>
</feature>
<reference evidence="3 4" key="1">
    <citation type="journal article" date="2016" name="Front. Microbiol.">
        <title>Genome and transcriptome sequences reveal the specific parasitism of the nematophagous Purpureocillium lilacinum 36-1.</title>
        <authorList>
            <person name="Xie J."/>
            <person name="Li S."/>
            <person name="Mo C."/>
            <person name="Xiao X."/>
            <person name="Peng D."/>
            <person name="Wang G."/>
            <person name="Xiao Y."/>
        </authorList>
    </citation>
    <scope>NUCLEOTIDE SEQUENCE [LARGE SCALE GENOMIC DNA]</scope>
    <source>
        <strain evidence="3 4">36-1</strain>
    </source>
</reference>
<evidence type="ECO:0000313" key="3">
    <source>
        <dbReference type="EMBL" id="PWI76919.1"/>
    </source>
</evidence>
<dbReference type="GO" id="GO:0005576">
    <property type="term" value="C:extracellular region"/>
    <property type="evidence" value="ECO:0007669"/>
    <property type="project" value="InterPro"/>
</dbReference>
<dbReference type="Gene3D" id="3.30.430.10">
    <property type="entry name" value="Killer Toxin P4, subunit A"/>
    <property type="match status" value="1"/>
</dbReference>
<protein>
    <recommendedName>
        <fullName evidence="2">Killer toxin Kp4 domain-containing protein</fullName>
    </recommendedName>
</protein>